<protein>
    <recommendedName>
        <fullName evidence="4">Zn(2)-C6 fungal-type domain-containing protein</fullName>
    </recommendedName>
</protein>
<feature type="region of interest" description="Disordered" evidence="1">
    <location>
        <begin position="273"/>
        <end position="292"/>
    </location>
</feature>
<dbReference type="AlphaFoldDB" id="A0A6A5ZRC6"/>
<feature type="region of interest" description="Disordered" evidence="1">
    <location>
        <begin position="72"/>
        <end position="138"/>
    </location>
</feature>
<dbReference type="EMBL" id="ML977311">
    <property type="protein sequence ID" value="KAF2122230.1"/>
    <property type="molecule type" value="Genomic_DNA"/>
</dbReference>
<feature type="region of interest" description="Disordered" evidence="1">
    <location>
        <begin position="529"/>
        <end position="552"/>
    </location>
</feature>
<evidence type="ECO:0000313" key="3">
    <source>
        <dbReference type="Proteomes" id="UP000799770"/>
    </source>
</evidence>
<feature type="compositionally biased region" description="Basic and acidic residues" evidence="1">
    <location>
        <begin position="106"/>
        <end position="117"/>
    </location>
</feature>
<gene>
    <name evidence="2" type="ORF">BDV96DRAFT_627350</name>
</gene>
<sequence length="620" mass="69028">MPFPSRDIYEFKNEADILHRAARPQRHSDYIPRTRDWRYVTGVYQHEDFESEKEESIWDKLDADILTGTFGRERRKVGKGGGRKKGKGNGSGLGTPDSGSSVEESPLGKKSVDESPLGRKGVGSGSSPLSKECTPLDEEVDVQEGIGMLATPALTIASTSVTSPSEDGELTTRGAKRKLFSDQEQPCNRCRERGQPCVASARSEKCVRCRKAGLVCVRGGEGAATVRAPRGSRPSMVATFEGSKRTGLRVVLKLGKNKIKALEKESAILRTTPALPTPAPSEDRDEAPAQQMGIKRQWVDETTPFNMRDVYGAIREPGAKPDDAPPVRPWFPEAVSADTLFPPGSAMTMTEILAFYPHHILWDGVHERLLNNGYQSGDIQGIQAWFRGRRENDHPISLEDMKTIRQNVADEAFVNPIIDDQGRPTGSRRDQYTDFLRPSQRIAKRKFTVPTFDDLVAGLKRLPPDGRVLTQCVEWYLKNKNAFHPPLELNVLHAQSLYRALQIPLEPLAIDIRNLDHAALSNWQKKERNFEEKPAEMTKSTHRADDTEPLQARSSNALELTIAADGERVQDVRLHKSVGLRHVLLCPALSILGSLVGALQAMEERIDSQEEPMTKRARRE</sequence>
<reference evidence="2" key="1">
    <citation type="journal article" date="2020" name="Stud. Mycol.">
        <title>101 Dothideomycetes genomes: a test case for predicting lifestyles and emergence of pathogens.</title>
        <authorList>
            <person name="Haridas S."/>
            <person name="Albert R."/>
            <person name="Binder M."/>
            <person name="Bloem J."/>
            <person name="Labutti K."/>
            <person name="Salamov A."/>
            <person name="Andreopoulos B."/>
            <person name="Baker S."/>
            <person name="Barry K."/>
            <person name="Bills G."/>
            <person name="Bluhm B."/>
            <person name="Cannon C."/>
            <person name="Castanera R."/>
            <person name="Culley D."/>
            <person name="Daum C."/>
            <person name="Ezra D."/>
            <person name="Gonzalez J."/>
            <person name="Henrissat B."/>
            <person name="Kuo A."/>
            <person name="Liang C."/>
            <person name="Lipzen A."/>
            <person name="Lutzoni F."/>
            <person name="Magnuson J."/>
            <person name="Mondo S."/>
            <person name="Nolan M."/>
            <person name="Ohm R."/>
            <person name="Pangilinan J."/>
            <person name="Park H.-J."/>
            <person name="Ramirez L."/>
            <person name="Alfaro M."/>
            <person name="Sun H."/>
            <person name="Tritt A."/>
            <person name="Yoshinaga Y."/>
            <person name="Zwiers L.-H."/>
            <person name="Turgeon B."/>
            <person name="Goodwin S."/>
            <person name="Spatafora J."/>
            <person name="Crous P."/>
            <person name="Grigoriev I."/>
        </authorList>
    </citation>
    <scope>NUCLEOTIDE SEQUENCE</scope>
    <source>
        <strain evidence="2">CBS 627.86</strain>
    </source>
</reference>
<organism evidence="2 3">
    <name type="scientific">Lophiotrema nucula</name>
    <dbReference type="NCBI Taxonomy" id="690887"/>
    <lineage>
        <taxon>Eukaryota</taxon>
        <taxon>Fungi</taxon>
        <taxon>Dikarya</taxon>
        <taxon>Ascomycota</taxon>
        <taxon>Pezizomycotina</taxon>
        <taxon>Dothideomycetes</taxon>
        <taxon>Pleosporomycetidae</taxon>
        <taxon>Pleosporales</taxon>
        <taxon>Lophiotremataceae</taxon>
        <taxon>Lophiotrema</taxon>
    </lineage>
</organism>
<evidence type="ECO:0000256" key="1">
    <source>
        <dbReference type="SAM" id="MobiDB-lite"/>
    </source>
</evidence>
<keyword evidence="3" id="KW-1185">Reference proteome</keyword>
<dbReference type="Proteomes" id="UP000799770">
    <property type="component" value="Unassembled WGS sequence"/>
</dbReference>
<evidence type="ECO:0008006" key="4">
    <source>
        <dbReference type="Google" id="ProtNLM"/>
    </source>
</evidence>
<feature type="compositionally biased region" description="Basic residues" evidence="1">
    <location>
        <begin position="73"/>
        <end position="87"/>
    </location>
</feature>
<name>A0A6A5ZRC6_9PLEO</name>
<proteinExistence type="predicted"/>
<evidence type="ECO:0000313" key="2">
    <source>
        <dbReference type="EMBL" id="KAF2122230.1"/>
    </source>
</evidence>
<accession>A0A6A5ZRC6</accession>
<dbReference type="OrthoDB" id="3796227at2759"/>